<dbReference type="Gene3D" id="3.40.640.10">
    <property type="entry name" value="Type I PLP-dependent aspartate aminotransferase-like (Major domain)"/>
    <property type="match status" value="1"/>
</dbReference>
<dbReference type="EMBL" id="JAQOSO010000031">
    <property type="protein sequence ID" value="MDJ1173843.1"/>
    <property type="molecule type" value="Genomic_DNA"/>
</dbReference>
<comment type="cofactor">
    <cofactor evidence="1 4">
        <name>pyridoxal 5'-phosphate</name>
        <dbReference type="ChEBI" id="CHEBI:597326"/>
    </cofactor>
</comment>
<evidence type="ECO:0000256" key="1">
    <source>
        <dbReference type="ARBA" id="ARBA00001933"/>
    </source>
</evidence>
<evidence type="ECO:0000313" key="6">
    <source>
        <dbReference type="EMBL" id="MDJ1173843.1"/>
    </source>
</evidence>
<evidence type="ECO:0000259" key="5">
    <source>
        <dbReference type="Pfam" id="PF00266"/>
    </source>
</evidence>
<evidence type="ECO:0000256" key="3">
    <source>
        <dbReference type="RuleBase" id="RU004075"/>
    </source>
</evidence>
<evidence type="ECO:0000313" key="7">
    <source>
        <dbReference type="Proteomes" id="UP001235849"/>
    </source>
</evidence>
<dbReference type="Proteomes" id="UP001235849">
    <property type="component" value="Unassembled WGS sequence"/>
</dbReference>
<evidence type="ECO:0000256" key="2">
    <source>
        <dbReference type="ARBA" id="ARBA00022898"/>
    </source>
</evidence>
<dbReference type="PANTHER" id="PTHR43586:SF4">
    <property type="entry name" value="ISOPENICILLIN N EPIMERASE"/>
    <property type="match status" value="1"/>
</dbReference>
<organism evidence="6 7">
    <name type="scientific">Roseofilum capinflatum BLCC-M114</name>
    <dbReference type="NCBI Taxonomy" id="3022440"/>
    <lineage>
        <taxon>Bacteria</taxon>
        <taxon>Bacillati</taxon>
        <taxon>Cyanobacteriota</taxon>
        <taxon>Cyanophyceae</taxon>
        <taxon>Desertifilales</taxon>
        <taxon>Desertifilaceae</taxon>
        <taxon>Roseofilum</taxon>
        <taxon>Roseofilum capinflatum</taxon>
    </lineage>
</organism>
<keyword evidence="6" id="KW-0808">Transferase</keyword>
<dbReference type="GO" id="GO:0008483">
    <property type="term" value="F:transaminase activity"/>
    <property type="evidence" value="ECO:0007669"/>
    <property type="project" value="UniProtKB-KW"/>
</dbReference>
<evidence type="ECO:0000256" key="4">
    <source>
        <dbReference type="RuleBase" id="RU004504"/>
    </source>
</evidence>
<accession>A0ABT7B6D9</accession>
<dbReference type="PROSITE" id="PS00595">
    <property type="entry name" value="AA_TRANSFER_CLASS_5"/>
    <property type="match status" value="1"/>
</dbReference>
<dbReference type="PANTHER" id="PTHR43586">
    <property type="entry name" value="CYSTEINE DESULFURASE"/>
    <property type="match status" value="1"/>
</dbReference>
<dbReference type="InterPro" id="IPR000192">
    <property type="entry name" value="Aminotrans_V_dom"/>
</dbReference>
<keyword evidence="2" id="KW-0663">Pyridoxal phosphate</keyword>
<keyword evidence="6" id="KW-0032">Aminotransferase</keyword>
<dbReference type="Gene3D" id="3.90.1150.10">
    <property type="entry name" value="Aspartate Aminotransferase, domain 1"/>
    <property type="match status" value="1"/>
</dbReference>
<sequence length="389" mass="42892">MNVTQHRQQLTALNHKGYFNYGGQGPLPELALQAIFDSYRQIQDLGPFSHRVGDWVAQELQETREAIAAELEVPSSSITLTENVSTGCNIALWGIPWQAGDHILLTDCEHPGIIAAAQEISRRFGVEVSTCPVLATLNEGNPVEAIANSVQPNTKLVIFSHLLWNTGQVLPQKEIVAAVRSQNPETQILVDAAQSVGSLPLNLTDDGVDFYAFTGHKWWCGPEGLGGLYVRPEALEILNPTYIGWRGILTTTAGQPKGWKPDGRRYEVATSAYPLLAGLRAAIAFHQSWGTAQQRYDRICQLSAILWEKLGDIPQVHRLRATPPESGLISFQLESGKHQQLVGALESQNLMVRTILHPNCVRACVHYFTEVGEIERLVEAIACIQRKAL</sequence>
<dbReference type="RefSeq" id="WP_283766188.1">
    <property type="nucleotide sequence ID" value="NZ_JAQOSO010000031.1"/>
</dbReference>
<dbReference type="InterPro" id="IPR015424">
    <property type="entry name" value="PyrdxlP-dep_Trfase"/>
</dbReference>
<dbReference type="InterPro" id="IPR015421">
    <property type="entry name" value="PyrdxlP-dep_Trfase_major"/>
</dbReference>
<dbReference type="InterPro" id="IPR020578">
    <property type="entry name" value="Aminotrans_V_PyrdxlP_BS"/>
</dbReference>
<dbReference type="Pfam" id="PF00266">
    <property type="entry name" value="Aminotran_5"/>
    <property type="match status" value="1"/>
</dbReference>
<name>A0ABT7B6D9_9CYAN</name>
<reference evidence="6 7" key="1">
    <citation type="submission" date="2023-01" db="EMBL/GenBank/DDBJ databases">
        <title>Novel diversity within Roseofilum (Cyanobacteria; Desertifilaceae) from marine benthic mats with descriptions of four novel species.</title>
        <authorList>
            <person name="Wang Y."/>
            <person name="Berthold D.E."/>
            <person name="Hu J."/>
            <person name="Lefler F.W."/>
            <person name="Laughinghouse H.D. IV."/>
        </authorList>
    </citation>
    <scope>NUCLEOTIDE SEQUENCE [LARGE SCALE GENOMIC DNA]</scope>
    <source>
        <strain evidence="6 7">BLCC-M114</strain>
    </source>
</reference>
<keyword evidence="7" id="KW-1185">Reference proteome</keyword>
<proteinExistence type="inferred from homology"/>
<gene>
    <name evidence="6" type="ORF">PMG25_07025</name>
</gene>
<comment type="similarity">
    <text evidence="3">Belongs to the class-V pyridoxal-phosphate-dependent aminotransferase family.</text>
</comment>
<dbReference type="SUPFAM" id="SSF53383">
    <property type="entry name" value="PLP-dependent transferases"/>
    <property type="match status" value="1"/>
</dbReference>
<feature type="domain" description="Aminotransferase class V" evidence="5">
    <location>
        <begin position="27"/>
        <end position="361"/>
    </location>
</feature>
<protein>
    <submittedName>
        <fullName evidence="6">Aminotransferase class V-fold PLP-dependent enzyme</fullName>
    </submittedName>
</protein>
<comment type="caution">
    <text evidence="6">The sequence shown here is derived from an EMBL/GenBank/DDBJ whole genome shotgun (WGS) entry which is preliminary data.</text>
</comment>
<dbReference type="InterPro" id="IPR015422">
    <property type="entry name" value="PyrdxlP-dep_Trfase_small"/>
</dbReference>